<sequence length="168" mass="19213">MRFALTNDFLPYGPNFRRGAEYLRQALGRVGIQVNIRAQDFPTYIRRVYTERDFDFANAWLGNSFDPTVGVQRLFWSRNFRKGVPFSNGAHYANAQVDQWLEQAAIAADPDRRVELFRRFQHQVVQDLPHLDLVAQRNVTVVHTRVQDATTGVTGLRASFGAAWLATA</sequence>
<comment type="similarity">
    <text evidence="1">Belongs to the bacterial solute-binding protein 5 family.</text>
</comment>
<evidence type="ECO:0000256" key="3">
    <source>
        <dbReference type="ARBA" id="ARBA00022729"/>
    </source>
</evidence>
<accession>A0A7V8JPS9</accession>
<dbReference type="SUPFAM" id="SSF53850">
    <property type="entry name" value="Periplasmic binding protein-like II"/>
    <property type="match status" value="1"/>
</dbReference>
<organism evidence="4 5">
    <name type="scientific">Paracidovorax wautersii</name>
    <dbReference type="NCBI Taxonomy" id="1177982"/>
    <lineage>
        <taxon>Bacteria</taxon>
        <taxon>Pseudomonadati</taxon>
        <taxon>Pseudomonadota</taxon>
        <taxon>Betaproteobacteria</taxon>
        <taxon>Burkholderiales</taxon>
        <taxon>Comamonadaceae</taxon>
        <taxon>Paracidovorax</taxon>
    </lineage>
</organism>
<reference evidence="5" key="1">
    <citation type="journal article" date="2020" name="MBio">
        <title>Horizontal gene transfer to a defensive symbiont with a reduced genome amongst a multipartite beetle microbiome.</title>
        <authorList>
            <person name="Waterworth S.C."/>
            <person name="Florez L.V."/>
            <person name="Rees E.R."/>
            <person name="Hertweck C."/>
            <person name="Kaltenpoth M."/>
            <person name="Kwan J.C."/>
        </authorList>
    </citation>
    <scope>NUCLEOTIDE SEQUENCE [LARGE SCALE GENOMIC DNA]</scope>
</reference>
<protein>
    <submittedName>
        <fullName evidence="4">Periplasmic dipeptide transport protein</fullName>
    </submittedName>
</protein>
<dbReference type="PANTHER" id="PTHR30290:SF9">
    <property type="entry name" value="OLIGOPEPTIDE-BINDING PROTEIN APPA"/>
    <property type="match status" value="1"/>
</dbReference>
<comment type="caution">
    <text evidence="4">The sequence shown here is derived from an EMBL/GenBank/DDBJ whole genome shotgun (WGS) entry which is preliminary data.</text>
</comment>
<evidence type="ECO:0000313" key="4">
    <source>
        <dbReference type="EMBL" id="KAF1020167.1"/>
    </source>
</evidence>
<dbReference type="AlphaFoldDB" id="A0A7V8JPS9"/>
<dbReference type="Gene3D" id="3.10.105.10">
    <property type="entry name" value="Dipeptide-binding Protein, Domain 3"/>
    <property type="match status" value="1"/>
</dbReference>
<keyword evidence="3" id="KW-0732">Signal</keyword>
<dbReference type="Gene3D" id="3.40.190.10">
    <property type="entry name" value="Periplasmic binding protein-like II"/>
    <property type="match status" value="1"/>
</dbReference>
<dbReference type="GO" id="GO:1904680">
    <property type="term" value="F:peptide transmembrane transporter activity"/>
    <property type="evidence" value="ECO:0007669"/>
    <property type="project" value="TreeGrafter"/>
</dbReference>
<proteinExistence type="inferred from homology"/>
<dbReference type="Proteomes" id="UP000461670">
    <property type="component" value="Unassembled WGS sequence"/>
</dbReference>
<gene>
    <name evidence="4" type="primary">dppA_9</name>
    <name evidence="4" type="ORF">GAK30_02680</name>
</gene>
<dbReference type="EMBL" id="WNDQ01000040">
    <property type="protein sequence ID" value="KAF1020167.1"/>
    <property type="molecule type" value="Genomic_DNA"/>
</dbReference>
<evidence type="ECO:0000256" key="2">
    <source>
        <dbReference type="ARBA" id="ARBA00022448"/>
    </source>
</evidence>
<evidence type="ECO:0000313" key="5">
    <source>
        <dbReference type="Proteomes" id="UP000461670"/>
    </source>
</evidence>
<evidence type="ECO:0000256" key="1">
    <source>
        <dbReference type="ARBA" id="ARBA00005695"/>
    </source>
</evidence>
<dbReference type="GO" id="GO:0015833">
    <property type="term" value="P:peptide transport"/>
    <property type="evidence" value="ECO:0007669"/>
    <property type="project" value="TreeGrafter"/>
</dbReference>
<name>A0A7V8JPS9_9BURK</name>
<keyword evidence="2" id="KW-0813">Transport</keyword>
<dbReference type="InterPro" id="IPR039424">
    <property type="entry name" value="SBP_5"/>
</dbReference>
<dbReference type="PANTHER" id="PTHR30290">
    <property type="entry name" value="PERIPLASMIC BINDING COMPONENT OF ABC TRANSPORTER"/>
    <property type="match status" value="1"/>
</dbReference>